<evidence type="ECO:0000256" key="1">
    <source>
        <dbReference type="ARBA" id="ARBA00004141"/>
    </source>
</evidence>
<reference evidence="8 9" key="1">
    <citation type="submission" date="2024-04" db="EMBL/GenBank/DDBJ databases">
        <authorList>
            <person name="Fracassetti M."/>
        </authorList>
    </citation>
    <scope>NUCLEOTIDE SEQUENCE [LARGE SCALE GENOMIC DNA]</scope>
</reference>
<keyword evidence="6" id="KW-0460">Magnesium</keyword>
<proteinExistence type="inferred from homology"/>
<comment type="subcellular location">
    <subcellularLocation>
        <location evidence="1">Membrane</location>
        <topology evidence="1">Multi-pass membrane protein</topology>
    </subcellularLocation>
</comment>
<dbReference type="PANTHER" id="PTHR43079">
    <property type="entry name" value="PROBABLE CADMIUM/ZINC-TRANSPORTING ATPASE HMA1"/>
    <property type="match status" value="1"/>
</dbReference>
<dbReference type="EMBL" id="OZ034817">
    <property type="protein sequence ID" value="CAL1380747.1"/>
    <property type="molecule type" value="Genomic_DNA"/>
</dbReference>
<evidence type="ECO:0000256" key="5">
    <source>
        <dbReference type="ARBA" id="ARBA00022840"/>
    </source>
</evidence>
<dbReference type="GO" id="GO:0046872">
    <property type="term" value="F:metal ion binding"/>
    <property type="evidence" value="ECO:0007669"/>
    <property type="project" value="UniProtKB-KW"/>
</dbReference>
<dbReference type="GO" id="GO:0016020">
    <property type="term" value="C:membrane"/>
    <property type="evidence" value="ECO:0007669"/>
    <property type="project" value="UniProtKB-SubCell"/>
</dbReference>
<keyword evidence="9" id="KW-1185">Reference proteome</keyword>
<keyword evidence="4" id="KW-0547">Nucleotide-binding</keyword>
<comment type="similarity">
    <text evidence="2">Belongs to the cation transport ATPase (P-type) (TC 3.A.3) family. Type IB subfamily.</text>
</comment>
<name>A0AAV2E4I4_9ROSI</name>
<dbReference type="AlphaFoldDB" id="A0AAV2E4I4"/>
<evidence type="ECO:0000313" key="9">
    <source>
        <dbReference type="Proteomes" id="UP001497516"/>
    </source>
</evidence>
<organism evidence="8 9">
    <name type="scientific">Linum trigynum</name>
    <dbReference type="NCBI Taxonomy" id="586398"/>
    <lineage>
        <taxon>Eukaryota</taxon>
        <taxon>Viridiplantae</taxon>
        <taxon>Streptophyta</taxon>
        <taxon>Embryophyta</taxon>
        <taxon>Tracheophyta</taxon>
        <taxon>Spermatophyta</taxon>
        <taxon>Magnoliopsida</taxon>
        <taxon>eudicotyledons</taxon>
        <taxon>Gunneridae</taxon>
        <taxon>Pentapetalae</taxon>
        <taxon>rosids</taxon>
        <taxon>fabids</taxon>
        <taxon>Malpighiales</taxon>
        <taxon>Linaceae</taxon>
        <taxon>Linum</taxon>
    </lineage>
</organism>
<dbReference type="GO" id="GO:0005524">
    <property type="term" value="F:ATP binding"/>
    <property type="evidence" value="ECO:0007669"/>
    <property type="project" value="UniProtKB-KW"/>
</dbReference>
<evidence type="ECO:0000256" key="7">
    <source>
        <dbReference type="ARBA" id="ARBA00022967"/>
    </source>
</evidence>
<evidence type="ECO:0000313" key="8">
    <source>
        <dbReference type="EMBL" id="CAL1380747.1"/>
    </source>
</evidence>
<keyword evidence="5" id="KW-0067">ATP-binding</keyword>
<evidence type="ECO:0000256" key="2">
    <source>
        <dbReference type="ARBA" id="ARBA00006024"/>
    </source>
</evidence>
<accession>A0AAV2E4I4</accession>
<evidence type="ECO:0000256" key="3">
    <source>
        <dbReference type="ARBA" id="ARBA00022723"/>
    </source>
</evidence>
<protein>
    <submittedName>
        <fullName evidence="8">Uncharacterized protein</fullName>
    </submittedName>
</protein>
<gene>
    <name evidence="8" type="ORF">LTRI10_LOCUS22171</name>
</gene>
<evidence type="ECO:0000256" key="6">
    <source>
        <dbReference type="ARBA" id="ARBA00022842"/>
    </source>
</evidence>
<evidence type="ECO:0000256" key="4">
    <source>
        <dbReference type="ARBA" id="ARBA00022741"/>
    </source>
</evidence>
<sequence length="100" mass="10456">MMEASPRALAVAPFAYTTVISSYAKKGILLKGGQVLDALASCHTNAFDKSGRLTTGVVKEALALATAMEKSTAHLIGRGLVATRNDTQVANFNSPCHGYS</sequence>
<dbReference type="Proteomes" id="UP001497516">
    <property type="component" value="Chromosome 4"/>
</dbReference>
<dbReference type="InterPro" id="IPR051949">
    <property type="entry name" value="Cation_Transport_ATPase"/>
</dbReference>
<keyword evidence="7" id="KW-1278">Translocase</keyword>
<dbReference type="PANTHER" id="PTHR43079:SF1">
    <property type="entry name" value="CADMIUM_ZINC-TRANSPORTING ATPASE HMA1, CHLOROPLASTIC-RELATED"/>
    <property type="match status" value="1"/>
</dbReference>
<keyword evidence="3" id="KW-0479">Metal-binding</keyword>